<feature type="domain" description="Muniscin C-terminal" evidence="2">
    <location>
        <begin position="26"/>
        <end position="101"/>
    </location>
</feature>
<evidence type="ECO:0000259" key="2">
    <source>
        <dbReference type="Pfam" id="PF10291"/>
    </source>
</evidence>
<sequence>MLSGVECACFMKSRSSPVKGDQIRLQETNRVVWKFTELSQHSENHGVGSLRARIEVSNGPSSQATIATQFNCEGTTLSGVEFELFGPGYRLSLVKRRFVSGWLPTILTKHPMMSYDKMSFDKLLDPVSNDDVTKAGQNSSPVTVMVSCEDDIDLLLLIHPIEIRTSISPSSAVELNTTNTLANYATEADEDFLDCYVTDRPASEEFVNRPNAKDSTTITGIDEIEPNTRATQGYEPTEQKRILIATSTHEKNAIMERKHHLKVKGSKKLLFKKKETVPEGGYETETILEESGDDFMDDELPLSTTFEDIEIESQEGEFFLVQFDIPGKSKIVYIGEVVLKDEDDDYEVTFLKRSNKTSDKFVKPLVEDRASVHEDQIKMILPKPSFCGQTKRQNSYLSFSMKIPESFLFRCAPVSLYYAPGTLPHWVSRRPLYLIVSRSARAPAPLKAAEDGPDARQHQPSISLVPKWARPSE</sequence>
<dbReference type="AlphaFoldDB" id="A0A7R9PHR2"/>
<dbReference type="EMBL" id="OE839524">
    <property type="protein sequence ID" value="CAD7587567.1"/>
    <property type="molecule type" value="Genomic_DNA"/>
</dbReference>
<name>A0A7R9PHR2_TIMGE</name>
<reference evidence="3" key="1">
    <citation type="submission" date="2020-11" db="EMBL/GenBank/DDBJ databases">
        <authorList>
            <person name="Tran Van P."/>
        </authorList>
    </citation>
    <scope>NUCLEOTIDE SEQUENCE</scope>
</reference>
<feature type="region of interest" description="Disordered" evidence="1">
    <location>
        <begin position="445"/>
        <end position="473"/>
    </location>
</feature>
<protein>
    <recommendedName>
        <fullName evidence="2">Muniscin C-terminal domain-containing protein</fullName>
    </recommendedName>
</protein>
<dbReference type="Pfam" id="PF10291">
    <property type="entry name" value="muHD"/>
    <property type="match status" value="1"/>
</dbReference>
<accession>A0A7R9PHR2</accession>
<organism evidence="3">
    <name type="scientific">Timema genevievae</name>
    <name type="common">Walking stick</name>
    <dbReference type="NCBI Taxonomy" id="629358"/>
    <lineage>
        <taxon>Eukaryota</taxon>
        <taxon>Metazoa</taxon>
        <taxon>Ecdysozoa</taxon>
        <taxon>Arthropoda</taxon>
        <taxon>Hexapoda</taxon>
        <taxon>Insecta</taxon>
        <taxon>Pterygota</taxon>
        <taxon>Neoptera</taxon>
        <taxon>Polyneoptera</taxon>
        <taxon>Phasmatodea</taxon>
        <taxon>Timematodea</taxon>
        <taxon>Timematoidea</taxon>
        <taxon>Timematidae</taxon>
        <taxon>Timema</taxon>
    </lineage>
</organism>
<gene>
    <name evidence="3" type="ORF">TGEB3V08_LOCUS1747</name>
</gene>
<evidence type="ECO:0000256" key="1">
    <source>
        <dbReference type="SAM" id="MobiDB-lite"/>
    </source>
</evidence>
<dbReference type="InterPro" id="IPR018808">
    <property type="entry name" value="Muniscin_C"/>
</dbReference>
<evidence type="ECO:0000313" key="3">
    <source>
        <dbReference type="EMBL" id="CAD7587567.1"/>
    </source>
</evidence>
<proteinExistence type="predicted"/>
<feature type="compositionally biased region" description="Basic and acidic residues" evidence="1">
    <location>
        <begin position="448"/>
        <end position="457"/>
    </location>
</feature>